<evidence type="ECO:0000256" key="5">
    <source>
        <dbReference type="ARBA" id="ARBA00023136"/>
    </source>
</evidence>
<name>A0AAF0E4J2_9BASI</name>
<feature type="transmembrane region" description="Helical" evidence="6">
    <location>
        <begin position="516"/>
        <end position="535"/>
    </location>
</feature>
<evidence type="ECO:0000313" key="8">
    <source>
        <dbReference type="EMBL" id="WFD03387.1"/>
    </source>
</evidence>
<dbReference type="EMBL" id="CP119937">
    <property type="protein sequence ID" value="WFD03387.1"/>
    <property type="molecule type" value="Genomic_DNA"/>
</dbReference>
<dbReference type="SUPFAM" id="SSF103473">
    <property type="entry name" value="MFS general substrate transporter"/>
    <property type="match status" value="1"/>
</dbReference>
<feature type="transmembrane region" description="Helical" evidence="6">
    <location>
        <begin position="400"/>
        <end position="420"/>
    </location>
</feature>
<dbReference type="GO" id="GO:0022857">
    <property type="term" value="F:transmembrane transporter activity"/>
    <property type="evidence" value="ECO:0007669"/>
    <property type="project" value="InterPro"/>
</dbReference>
<evidence type="ECO:0000313" key="9">
    <source>
        <dbReference type="Proteomes" id="UP001214603"/>
    </source>
</evidence>
<proteinExistence type="predicted"/>
<dbReference type="PANTHER" id="PTHR23511:SF5">
    <property type="entry name" value="MAJOR FACILITATOR-TYPE TRANSPORTER HXNZ-RELATED"/>
    <property type="match status" value="1"/>
</dbReference>
<dbReference type="InterPro" id="IPR020846">
    <property type="entry name" value="MFS_dom"/>
</dbReference>
<feature type="transmembrane region" description="Helical" evidence="6">
    <location>
        <begin position="452"/>
        <end position="473"/>
    </location>
</feature>
<accession>A0AAF0E4J2</accession>
<sequence>MTEPVLNPEDKERGYYPSAWHTKEEVLTSPMGADGFCDHTEMAAVDDAYRRKVYILNRIINEHIGMTWWHYGLFFVSGVGWFLDNAWLQLVAIILPQVKNEFFPGITTHHETAQPRFMTLAVFAGLFVGATFWGVAADIFGRRFSFNATLLLGAVFGTASGGATSFAALGGLFGAMCFGLGGALPVDGMLLLEFLPGRRQNLLAGLSVFWSLGQLTKNARGWVASNPGWRYLIFIVGGITFFCFFLRFVVFRLPESPKYLLSKGRDADAVRAMFQFGKMCGRPLTDDVLSVRMLRTAAGEEASMDMDEPMAQPRPTWKEGLMRNVQRLRQNLTHTSPYPSKTGVRALFATKRLGYTTTIIWLLWAIIGLAYPLFTSFIVIYLGNSAQDGDNSTYKTYRNYFIVSVCGVPGSILAAFLVEVPRSGRRGALFISTLLSGVFLFGYTGVRSAVGSLAFSCVTTFTQNIMYGVLYCYTPEAFPAPLRGTADGISAGFNRVMGMVAVIVAIWGANSDAAATPIYISAALFIASALLMLTLRVETAERTAL</sequence>
<reference evidence="8" key="1">
    <citation type="submission" date="2023-03" db="EMBL/GenBank/DDBJ databases">
        <title>Mating type loci evolution in Malassezia.</title>
        <authorList>
            <person name="Coelho M.A."/>
        </authorList>
    </citation>
    <scope>NUCLEOTIDE SEQUENCE</scope>
    <source>
        <strain evidence="8">CBS 7876</strain>
    </source>
</reference>
<feature type="transmembrane region" description="Helical" evidence="6">
    <location>
        <begin position="148"/>
        <end position="167"/>
    </location>
</feature>
<dbReference type="PANTHER" id="PTHR23511">
    <property type="entry name" value="SYNAPTIC VESICLE GLYCOPROTEIN 2"/>
    <property type="match status" value="1"/>
</dbReference>
<feature type="transmembrane region" description="Helical" evidence="6">
    <location>
        <begin position="359"/>
        <end position="380"/>
    </location>
</feature>
<dbReference type="Pfam" id="PF07690">
    <property type="entry name" value="MFS_1"/>
    <property type="match status" value="1"/>
</dbReference>
<keyword evidence="2" id="KW-0813">Transport</keyword>
<feature type="transmembrane region" description="Helical" evidence="6">
    <location>
        <begin position="231"/>
        <end position="250"/>
    </location>
</feature>
<feature type="domain" description="Major facilitator superfamily (MFS) profile" evidence="7">
    <location>
        <begin position="73"/>
        <end position="540"/>
    </location>
</feature>
<feature type="transmembrane region" description="Helical" evidence="6">
    <location>
        <begin position="427"/>
        <end position="446"/>
    </location>
</feature>
<dbReference type="PROSITE" id="PS50850">
    <property type="entry name" value="MFS"/>
    <property type="match status" value="1"/>
</dbReference>
<dbReference type="InterPro" id="IPR036259">
    <property type="entry name" value="MFS_trans_sf"/>
</dbReference>
<protein>
    <recommendedName>
        <fullName evidence="7">Major facilitator superfamily (MFS) profile domain-containing protein</fullName>
    </recommendedName>
</protein>
<feature type="transmembrane region" description="Helical" evidence="6">
    <location>
        <begin position="68"/>
        <end position="95"/>
    </location>
</feature>
<evidence type="ECO:0000256" key="1">
    <source>
        <dbReference type="ARBA" id="ARBA00004141"/>
    </source>
</evidence>
<evidence type="ECO:0000259" key="7">
    <source>
        <dbReference type="PROSITE" id="PS50850"/>
    </source>
</evidence>
<evidence type="ECO:0000256" key="2">
    <source>
        <dbReference type="ARBA" id="ARBA00022448"/>
    </source>
</evidence>
<feature type="transmembrane region" description="Helical" evidence="6">
    <location>
        <begin position="115"/>
        <end position="136"/>
    </location>
</feature>
<dbReference type="InterPro" id="IPR011701">
    <property type="entry name" value="MFS"/>
</dbReference>
<dbReference type="AlphaFoldDB" id="A0AAF0E4J2"/>
<gene>
    <name evidence="8" type="ORF">MOBT1_002076</name>
</gene>
<evidence type="ECO:0000256" key="4">
    <source>
        <dbReference type="ARBA" id="ARBA00022989"/>
    </source>
</evidence>
<dbReference type="CDD" id="cd17316">
    <property type="entry name" value="MFS_SV2_like"/>
    <property type="match status" value="1"/>
</dbReference>
<keyword evidence="3 6" id="KW-0812">Transmembrane</keyword>
<evidence type="ECO:0000256" key="6">
    <source>
        <dbReference type="SAM" id="Phobius"/>
    </source>
</evidence>
<dbReference type="Gene3D" id="1.20.1250.20">
    <property type="entry name" value="MFS general substrate transporter like domains"/>
    <property type="match status" value="1"/>
</dbReference>
<organism evidence="8 9">
    <name type="scientific">Malassezia obtusa</name>
    <dbReference type="NCBI Taxonomy" id="76774"/>
    <lineage>
        <taxon>Eukaryota</taxon>
        <taxon>Fungi</taxon>
        <taxon>Dikarya</taxon>
        <taxon>Basidiomycota</taxon>
        <taxon>Ustilaginomycotina</taxon>
        <taxon>Malasseziomycetes</taxon>
        <taxon>Malasseziales</taxon>
        <taxon>Malasseziaceae</taxon>
        <taxon>Malassezia</taxon>
    </lineage>
</organism>
<evidence type="ECO:0000256" key="3">
    <source>
        <dbReference type="ARBA" id="ARBA00022692"/>
    </source>
</evidence>
<keyword evidence="5 6" id="KW-0472">Membrane</keyword>
<feature type="transmembrane region" description="Helical" evidence="6">
    <location>
        <begin position="493"/>
        <end position="510"/>
    </location>
</feature>
<dbReference type="Proteomes" id="UP001214603">
    <property type="component" value="Chromosome 4"/>
</dbReference>
<comment type="subcellular location">
    <subcellularLocation>
        <location evidence="1">Membrane</location>
        <topology evidence="1">Multi-pass membrane protein</topology>
    </subcellularLocation>
</comment>
<keyword evidence="4 6" id="KW-1133">Transmembrane helix</keyword>
<dbReference type="GO" id="GO:0016020">
    <property type="term" value="C:membrane"/>
    <property type="evidence" value="ECO:0007669"/>
    <property type="project" value="UniProtKB-SubCell"/>
</dbReference>
<keyword evidence="9" id="KW-1185">Reference proteome</keyword>